<dbReference type="GO" id="GO:0043565">
    <property type="term" value="F:sequence-specific DNA binding"/>
    <property type="evidence" value="ECO:0007669"/>
    <property type="project" value="UniProtKB-ARBA"/>
</dbReference>
<dbReference type="EMBL" id="JACXBF010000092">
    <property type="protein sequence ID" value="MBD2799510.1"/>
    <property type="molecule type" value="Genomic_DNA"/>
</dbReference>
<evidence type="ECO:0000313" key="2">
    <source>
        <dbReference type="EMBL" id="MBD2799510.1"/>
    </source>
</evidence>
<dbReference type="GO" id="GO:0006355">
    <property type="term" value="P:regulation of DNA-templated transcription"/>
    <property type="evidence" value="ECO:0007669"/>
    <property type="project" value="InterPro"/>
</dbReference>
<dbReference type="SUPFAM" id="SSF47598">
    <property type="entry name" value="Ribbon-helix-helix"/>
    <property type="match status" value="1"/>
</dbReference>
<dbReference type="InterPro" id="IPR005569">
    <property type="entry name" value="Arc_DNA-bd_dom"/>
</dbReference>
<evidence type="ECO:0000259" key="1">
    <source>
        <dbReference type="Pfam" id="PF03869"/>
    </source>
</evidence>
<dbReference type="InterPro" id="IPR013321">
    <property type="entry name" value="Arc_rbn_hlx_hlx"/>
</dbReference>
<feature type="domain" description="Arc-like DNA binding" evidence="1">
    <location>
        <begin position="3"/>
        <end position="46"/>
    </location>
</feature>
<accession>A0AAW3YNB6</accession>
<dbReference type="InterPro" id="IPR010985">
    <property type="entry name" value="Ribbon_hlx_hlx"/>
</dbReference>
<reference evidence="2" key="1">
    <citation type="submission" date="2020-09" db="EMBL/GenBank/DDBJ databases">
        <authorList>
            <person name="Palma L."/>
            <person name="Caballero P."/>
            <person name="Berry C."/>
            <person name="Del Valle E."/>
        </authorList>
    </citation>
    <scope>NUCLEOTIDE SEQUENCE</scope>
    <source>
        <strain evidence="2">M</strain>
    </source>
</reference>
<name>A0AAW3YNB6_9GAMM</name>
<reference evidence="2" key="2">
    <citation type="journal article" date="2024" name="Toxins">
        <title>Genome Sequence Analysis of Native Xenorhabdus Strains Isolated from Entomopathogenic Nematodes in Argentina.</title>
        <authorList>
            <person name="Palma L."/>
            <person name="Frizzo L."/>
            <person name="Kaiser S."/>
            <person name="Berry C."/>
            <person name="Caballero P."/>
            <person name="Bode H.B."/>
            <person name="Del Valle E.E."/>
        </authorList>
    </citation>
    <scope>NUCLEOTIDE SEQUENCE</scope>
    <source>
        <strain evidence="2">M</strain>
    </source>
</reference>
<comment type="caution">
    <text evidence="2">The sequence shown here is derived from an EMBL/GenBank/DDBJ whole genome shotgun (WGS) entry which is preliminary data.</text>
</comment>
<dbReference type="Pfam" id="PF03869">
    <property type="entry name" value="Arc"/>
    <property type="match status" value="1"/>
</dbReference>
<keyword evidence="2" id="KW-0238">DNA-binding</keyword>
<dbReference type="RefSeq" id="WP_323868397.1">
    <property type="nucleotide sequence ID" value="NZ_JACXBF010000092.1"/>
</dbReference>
<protein>
    <submittedName>
        <fullName evidence="2">Arc family DNA-binding protein</fullName>
    </submittedName>
</protein>
<dbReference type="AlphaFoldDB" id="A0AAW3YNB6"/>
<proteinExistence type="predicted"/>
<dbReference type="Proteomes" id="UP001193920">
    <property type="component" value="Unassembled WGS sequence"/>
</dbReference>
<sequence>MSKKDVQLNIRITQELKERIEESAKENNRSINAETITLLNKALENKTIIDEAIGPFRADIDIPDDLSDEETIDQINKEVEKAIKSYVDERITKMEERIKASVIQYTKNRKSPNKKAP</sequence>
<organism evidence="2">
    <name type="scientific">Xenorhabdus szentirmaii</name>
    <dbReference type="NCBI Taxonomy" id="290112"/>
    <lineage>
        <taxon>Bacteria</taxon>
        <taxon>Pseudomonadati</taxon>
        <taxon>Pseudomonadota</taxon>
        <taxon>Gammaproteobacteria</taxon>
        <taxon>Enterobacterales</taxon>
        <taxon>Morganellaceae</taxon>
        <taxon>Xenorhabdus</taxon>
    </lineage>
</organism>
<gene>
    <name evidence="2" type="ORF">ID854_03290</name>
</gene>
<dbReference type="Gene3D" id="1.10.1220.10">
    <property type="entry name" value="Met repressor-like"/>
    <property type="match status" value="1"/>
</dbReference>